<organism evidence="2">
    <name type="scientific">Amphora coffeiformis</name>
    <dbReference type="NCBI Taxonomy" id="265554"/>
    <lineage>
        <taxon>Eukaryota</taxon>
        <taxon>Sar</taxon>
        <taxon>Stramenopiles</taxon>
        <taxon>Ochrophyta</taxon>
        <taxon>Bacillariophyta</taxon>
        <taxon>Bacillariophyceae</taxon>
        <taxon>Bacillariophycidae</taxon>
        <taxon>Thalassiophysales</taxon>
        <taxon>Catenulaceae</taxon>
        <taxon>Amphora</taxon>
    </lineage>
</organism>
<evidence type="ECO:0000256" key="1">
    <source>
        <dbReference type="SAM" id="MobiDB-lite"/>
    </source>
</evidence>
<evidence type="ECO:0000313" key="2">
    <source>
        <dbReference type="EMBL" id="CAE0411814.1"/>
    </source>
</evidence>
<protein>
    <submittedName>
        <fullName evidence="2">Uncharacterized protein</fullName>
    </submittedName>
</protein>
<sequence>MGLEFQISQKGGSTQVVEGEDENANTESQGGGRSNETSDSWRRWHNKLFCLQQQKVTRTRYQGAKIYGIDQRSSAKAVARTLAGNGKNALNCGSVAKESLPPDTE</sequence>
<proteinExistence type="predicted"/>
<gene>
    <name evidence="2" type="ORF">ACOF00016_LOCUS9100</name>
</gene>
<feature type="compositionally biased region" description="Polar residues" evidence="1">
    <location>
        <begin position="1"/>
        <end position="16"/>
    </location>
</feature>
<dbReference type="AlphaFoldDB" id="A0A7S3P7Z0"/>
<name>A0A7S3P7Z0_9STRA</name>
<feature type="region of interest" description="Disordered" evidence="1">
    <location>
        <begin position="1"/>
        <end position="40"/>
    </location>
</feature>
<accession>A0A7S3P7Z0</accession>
<dbReference type="EMBL" id="HBIM01010960">
    <property type="protein sequence ID" value="CAE0411814.1"/>
    <property type="molecule type" value="Transcribed_RNA"/>
</dbReference>
<reference evidence="2" key="1">
    <citation type="submission" date="2021-01" db="EMBL/GenBank/DDBJ databases">
        <authorList>
            <person name="Corre E."/>
            <person name="Pelletier E."/>
            <person name="Niang G."/>
            <person name="Scheremetjew M."/>
            <person name="Finn R."/>
            <person name="Kale V."/>
            <person name="Holt S."/>
            <person name="Cochrane G."/>
            <person name="Meng A."/>
            <person name="Brown T."/>
            <person name="Cohen L."/>
        </authorList>
    </citation>
    <scope>NUCLEOTIDE SEQUENCE</scope>
    <source>
        <strain evidence="2">CCMP127</strain>
    </source>
</reference>